<dbReference type="KEGG" id="clup:CLUP02_05874"/>
<sequence length="81" mass="8647">MDFVSLPIPCCYLTDLPGFGSSRGSAQQSGEEKDVIGVPRLCSVAHLSGLSATCSSFIQSKDSHYPRPAPEWKTLAHALVP</sequence>
<organism evidence="1 2">
    <name type="scientific">Colletotrichum lupini</name>
    <dbReference type="NCBI Taxonomy" id="145971"/>
    <lineage>
        <taxon>Eukaryota</taxon>
        <taxon>Fungi</taxon>
        <taxon>Dikarya</taxon>
        <taxon>Ascomycota</taxon>
        <taxon>Pezizomycotina</taxon>
        <taxon>Sordariomycetes</taxon>
        <taxon>Hypocreomycetidae</taxon>
        <taxon>Glomerellales</taxon>
        <taxon>Glomerellaceae</taxon>
        <taxon>Colletotrichum</taxon>
        <taxon>Colletotrichum acutatum species complex</taxon>
    </lineage>
</organism>
<reference evidence="1" key="1">
    <citation type="journal article" date="2021" name="Mol. Plant Microbe Interact.">
        <title>Complete Genome Sequence of the Plant-Pathogenic Fungus Colletotrichum lupini.</title>
        <authorList>
            <person name="Baroncelli R."/>
            <person name="Pensec F."/>
            <person name="Da Lio D."/>
            <person name="Boufleur T."/>
            <person name="Vicente I."/>
            <person name="Sarrocco S."/>
            <person name="Picot A."/>
            <person name="Baraldi E."/>
            <person name="Sukno S."/>
            <person name="Thon M."/>
            <person name="Le Floch G."/>
        </authorList>
    </citation>
    <scope>NUCLEOTIDE SEQUENCE</scope>
    <source>
        <strain evidence="1">IMI 504893</strain>
    </source>
</reference>
<dbReference type="Proteomes" id="UP000830671">
    <property type="component" value="Chromosome 3"/>
</dbReference>
<evidence type="ECO:0000313" key="2">
    <source>
        <dbReference type="Proteomes" id="UP000830671"/>
    </source>
</evidence>
<keyword evidence="2" id="KW-1185">Reference proteome</keyword>
<gene>
    <name evidence="1" type="ORF">CLUP02_05874</name>
</gene>
<dbReference type="GeneID" id="73339889"/>
<accession>A0A9Q8WEL4</accession>
<dbReference type="EMBL" id="CP019475">
    <property type="protein sequence ID" value="UQC80391.1"/>
    <property type="molecule type" value="Genomic_DNA"/>
</dbReference>
<protein>
    <submittedName>
        <fullName evidence="1">Uncharacterized protein</fullName>
    </submittedName>
</protein>
<dbReference type="AlphaFoldDB" id="A0A9Q8WEL4"/>
<name>A0A9Q8WEL4_9PEZI</name>
<dbReference type="RefSeq" id="XP_049142022.1">
    <property type="nucleotide sequence ID" value="XM_049284879.1"/>
</dbReference>
<proteinExistence type="predicted"/>
<evidence type="ECO:0000313" key="1">
    <source>
        <dbReference type="EMBL" id="UQC80391.1"/>
    </source>
</evidence>